<evidence type="ECO:0000313" key="2">
    <source>
        <dbReference type="EMBL" id="KAJ2850817.1"/>
    </source>
</evidence>
<comment type="caution">
    <text evidence="2">The sequence shown here is derived from an EMBL/GenBank/DDBJ whole genome shotgun (WGS) entry which is preliminary data.</text>
</comment>
<evidence type="ECO:0000256" key="1">
    <source>
        <dbReference type="SAM" id="MobiDB-lite"/>
    </source>
</evidence>
<keyword evidence="3" id="KW-1185">Reference proteome</keyword>
<feature type="compositionally biased region" description="Polar residues" evidence="1">
    <location>
        <begin position="1"/>
        <end position="17"/>
    </location>
</feature>
<dbReference type="Gene3D" id="3.40.50.960">
    <property type="entry name" value="Lumazine/riboflavin synthase"/>
    <property type="match status" value="1"/>
</dbReference>
<dbReference type="EMBL" id="JANBUW010000023">
    <property type="protein sequence ID" value="KAJ2850817.1"/>
    <property type="molecule type" value="Genomic_DNA"/>
</dbReference>
<dbReference type="AlphaFoldDB" id="A0A9W8IB99"/>
<dbReference type="GO" id="GO:0009349">
    <property type="term" value="C:riboflavin synthase complex"/>
    <property type="evidence" value="ECO:0007669"/>
    <property type="project" value="InterPro"/>
</dbReference>
<dbReference type="SUPFAM" id="SSF52121">
    <property type="entry name" value="Lumazine synthase"/>
    <property type="match status" value="1"/>
</dbReference>
<protein>
    <recommendedName>
        <fullName evidence="4">6,7-dimethyl-8-ribityllumazine synthase</fullName>
    </recommendedName>
</protein>
<sequence length="231" mass="26076">MKAVSNLRSRIRTNMDSTAGDEPAQARRRARTSGSDAFAFLSPPLTDTGQQRAWAVEPRKLRGLHPAPLIIYVRESPNVLALVMDRLYGTLLSEYGVDSRDMRVSDVPTAYDLPGAVRRMGMGKQLVVVVGLLARDKPWFDESQVGRVREFMLAWSQQNAVPLVDGILIGDTPTELQRRVTLPSWTIKAPDWRDGFEQTPPVSENDDAGYTYGHYLAHRAVEMFYFEHRGW</sequence>
<proteinExistence type="predicted"/>
<evidence type="ECO:0008006" key="4">
    <source>
        <dbReference type="Google" id="ProtNLM"/>
    </source>
</evidence>
<name>A0A9W8IB99_9FUNG</name>
<gene>
    <name evidence="2" type="ORF">IWW36_001632</name>
</gene>
<dbReference type="Proteomes" id="UP001139887">
    <property type="component" value="Unassembled WGS sequence"/>
</dbReference>
<organism evidence="2 3">
    <name type="scientific">Coemansia brasiliensis</name>
    <dbReference type="NCBI Taxonomy" id="2650707"/>
    <lineage>
        <taxon>Eukaryota</taxon>
        <taxon>Fungi</taxon>
        <taxon>Fungi incertae sedis</taxon>
        <taxon>Zoopagomycota</taxon>
        <taxon>Kickxellomycotina</taxon>
        <taxon>Kickxellomycetes</taxon>
        <taxon>Kickxellales</taxon>
        <taxon>Kickxellaceae</taxon>
        <taxon>Coemansia</taxon>
    </lineage>
</organism>
<evidence type="ECO:0000313" key="3">
    <source>
        <dbReference type="Proteomes" id="UP001139887"/>
    </source>
</evidence>
<dbReference type="GO" id="GO:0009231">
    <property type="term" value="P:riboflavin biosynthetic process"/>
    <property type="evidence" value="ECO:0007669"/>
    <property type="project" value="InterPro"/>
</dbReference>
<feature type="region of interest" description="Disordered" evidence="1">
    <location>
        <begin position="1"/>
        <end position="33"/>
    </location>
</feature>
<reference evidence="2" key="1">
    <citation type="submission" date="2022-07" db="EMBL/GenBank/DDBJ databases">
        <title>Phylogenomic reconstructions and comparative analyses of Kickxellomycotina fungi.</title>
        <authorList>
            <person name="Reynolds N.K."/>
            <person name="Stajich J.E."/>
            <person name="Barry K."/>
            <person name="Grigoriev I.V."/>
            <person name="Crous P."/>
            <person name="Smith M.E."/>
        </authorList>
    </citation>
    <scope>NUCLEOTIDE SEQUENCE</scope>
    <source>
        <strain evidence="2">NRRL 1566</strain>
    </source>
</reference>
<dbReference type="InterPro" id="IPR036467">
    <property type="entry name" value="LS/RS_sf"/>
</dbReference>
<accession>A0A9W8IB99</accession>
<dbReference type="OrthoDB" id="5532683at2759"/>